<evidence type="ECO:0000256" key="7">
    <source>
        <dbReference type="ARBA" id="ARBA00022989"/>
    </source>
</evidence>
<evidence type="ECO:0000256" key="5">
    <source>
        <dbReference type="ARBA" id="ARBA00022692"/>
    </source>
</evidence>
<dbReference type="GO" id="GO:0005789">
    <property type="term" value="C:endoplasmic reticulum membrane"/>
    <property type="evidence" value="ECO:0007669"/>
    <property type="project" value="UniProtKB-SubCell"/>
</dbReference>
<sequence>MFLYHISASSGPAEHTLEVSMDLLTQDLLVPQAPLSNGSQMITVTFGNLYLQGFISYWPITVLLLTWLSFDWKIPEQSLDFLCEVVMPVEILLKTHNLSPNHNYILVCHCHGLSKLFSGITISHWVPVLRDYILSIGTCSVSHSSMDFLLTHRGMGNMLVEVVGGLDDCKYSVPNSTTLFLKNWNGFILKALGHGASLIPTYSFGETDLYDQHIFTLGGFIKCFWKWFQIGSPLSMPSIENPSQELVAKYLALKPGTGETGTHQKVPGGQEVLEDQEDLEDQESQESLGVLGVLEVLEVLGDHWAQEVLPSFLKNKREHAQVGASEFDTGINGQCHEDARTDRTNSERTNASSSSKAVKRVHKPLSQAPALARISDFSTSGPPRSLCPVAVPRYALPPDLSASASSKLGAHNPEL</sequence>
<feature type="compositionally biased region" description="Polar residues" evidence="12">
    <location>
        <begin position="347"/>
        <end position="356"/>
    </location>
</feature>
<name>A0A8J5ZYW4_GALPY</name>
<keyword evidence="10 13" id="KW-0012">Acyltransferase</keyword>
<dbReference type="GO" id="GO:0050252">
    <property type="term" value="F:retinol O-fatty-acyltransferase activity"/>
    <property type="evidence" value="ECO:0007669"/>
    <property type="project" value="TreeGrafter"/>
</dbReference>
<keyword evidence="5" id="KW-0812">Transmembrane</keyword>
<keyword evidence="7" id="KW-1133">Transmembrane helix</keyword>
<evidence type="ECO:0000256" key="10">
    <source>
        <dbReference type="ARBA" id="ARBA00023315"/>
    </source>
</evidence>
<dbReference type="Pfam" id="PF03982">
    <property type="entry name" value="DAGAT"/>
    <property type="match status" value="1"/>
</dbReference>
<dbReference type="InterPro" id="IPR007130">
    <property type="entry name" value="DAGAT"/>
</dbReference>
<comment type="subcellular location">
    <subcellularLocation>
        <location evidence="1 11">Endoplasmic reticulum membrane</location>
        <topology evidence="1 11">Multi-pass membrane protein</topology>
    </subcellularLocation>
</comment>
<evidence type="ECO:0000313" key="13">
    <source>
        <dbReference type="EMBL" id="KAG8508410.1"/>
    </source>
</evidence>
<comment type="caution">
    <text evidence="13">The sequence shown here is derived from an EMBL/GenBank/DDBJ whole genome shotgun (WGS) entry which is preliminary data.</text>
</comment>
<keyword evidence="4 11" id="KW-0808">Transferase</keyword>
<evidence type="ECO:0000256" key="11">
    <source>
        <dbReference type="RuleBase" id="RU367023"/>
    </source>
</evidence>
<evidence type="ECO:0000256" key="1">
    <source>
        <dbReference type="ARBA" id="ARBA00004477"/>
    </source>
</evidence>
<keyword evidence="8" id="KW-0443">Lipid metabolism</keyword>
<reference evidence="13" key="1">
    <citation type="journal article" date="2021" name="Evol. Appl.">
        <title>The genome of the Pyrenean desman and the effects of bottlenecks and inbreeding on the genomic landscape of an endangered species.</title>
        <authorList>
            <person name="Escoda L."/>
            <person name="Castresana J."/>
        </authorList>
    </citation>
    <scope>NUCLEOTIDE SEQUENCE</scope>
    <source>
        <strain evidence="13">IBE-C5619</strain>
    </source>
</reference>
<feature type="region of interest" description="Disordered" evidence="12">
    <location>
        <begin position="327"/>
        <end position="365"/>
    </location>
</feature>
<evidence type="ECO:0000256" key="4">
    <source>
        <dbReference type="ARBA" id="ARBA00022679"/>
    </source>
</evidence>
<keyword evidence="3" id="KW-0444">Lipid biosynthesis</keyword>
<accession>A0A8J5ZYW4</accession>
<keyword evidence="14" id="KW-1185">Reference proteome</keyword>
<keyword evidence="6 11" id="KW-0256">Endoplasmic reticulum</keyword>
<evidence type="ECO:0000256" key="3">
    <source>
        <dbReference type="ARBA" id="ARBA00022516"/>
    </source>
</evidence>
<dbReference type="PANTHER" id="PTHR12317">
    <property type="entry name" value="DIACYLGLYCEROL O-ACYLTRANSFERASE"/>
    <property type="match status" value="1"/>
</dbReference>
<comment type="similarity">
    <text evidence="2 11">Belongs to the diacylglycerol acyltransferase family.</text>
</comment>
<evidence type="ECO:0000256" key="6">
    <source>
        <dbReference type="ARBA" id="ARBA00022824"/>
    </source>
</evidence>
<dbReference type="OrthoDB" id="264532at2759"/>
<evidence type="ECO:0000256" key="12">
    <source>
        <dbReference type="SAM" id="MobiDB-lite"/>
    </source>
</evidence>
<gene>
    <name evidence="13" type="ORF">J0S82_017642</name>
</gene>
<keyword evidence="9" id="KW-0472">Membrane</keyword>
<organism evidence="13 14">
    <name type="scientific">Galemys pyrenaicus</name>
    <name type="common">Iberian desman</name>
    <name type="synonym">Pyrenean desman</name>
    <dbReference type="NCBI Taxonomy" id="202257"/>
    <lineage>
        <taxon>Eukaryota</taxon>
        <taxon>Metazoa</taxon>
        <taxon>Chordata</taxon>
        <taxon>Craniata</taxon>
        <taxon>Vertebrata</taxon>
        <taxon>Euteleostomi</taxon>
        <taxon>Mammalia</taxon>
        <taxon>Eutheria</taxon>
        <taxon>Laurasiatheria</taxon>
        <taxon>Eulipotyphla</taxon>
        <taxon>Talpidae</taxon>
        <taxon>Galemys</taxon>
    </lineage>
</organism>
<evidence type="ECO:0000256" key="9">
    <source>
        <dbReference type="ARBA" id="ARBA00023136"/>
    </source>
</evidence>
<dbReference type="Proteomes" id="UP000700334">
    <property type="component" value="Unassembled WGS sequence"/>
</dbReference>
<proteinExistence type="inferred from homology"/>
<evidence type="ECO:0000313" key="14">
    <source>
        <dbReference type="Proteomes" id="UP000700334"/>
    </source>
</evidence>
<evidence type="ECO:0000256" key="8">
    <source>
        <dbReference type="ARBA" id="ARBA00023098"/>
    </source>
</evidence>
<dbReference type="EMBL" id="JAGFMF010012023">
    <property type="protein sequence ID" value="KAG8508410.1"/>
    <property type="molecule type" value="Genomic_DNA"/>
</dbReference>
<feature type="compositionally biased region" description="Basic and acidic residues" evidence="12">
    <location>
        <begin position="335"/>
        <end position="346"/>
    </location>
</feature>
<protein>
    <recommendedName>
        <fullName evidence="11">Acyltransferase</fullName>
        <ecNumber evidence="11">2.3.1.-</ecNumber>
    </recommendedName>
</protein>
<evidence type="ECO:0000256" key="2">
    <source>
        <dbReference type="ARBA" id="ARBA00005420"/>
    </source>
</evidence>
<dbReference type="AlphaFoldDB" id="A0A8J5ZYW4"/>
<dbReference type="PANTHER" id="PTHR12317:SF12">
    <property type="entry name" value="ACYL-COA WAX ALCOHOL ACYLTRANSFERASE 2"/>
    <property type="match status" value="1"/>
</dbReference>
<dbReference type="EC" id="2.3.1.-" evidence="11"/>